<keyword evidence="1" id="KW-1133">Transmembrane helix</keyword>
<gene>
    <name evidence="2" type="ORF">JK629_01930</name>
</gene>
<dbReference type="RefSeq" id="WP_202336961.1">
    <property type="nucleotide sequence ID" value="NZ_CP068439.1"/>
</dbReference>
<organism evidence="2 3">
    <name type="scientific">Aequorivita iocasae</name>
    <dbReference type="NCBI Taxonomy" id="2803865"/>
    <lineage>
        <taxon>Bacteria</taxon>
        <taxon>Pseudomonadati</taxon>
        <taxon>Bacteroidota</taxon>
        <taxon>Flavobacteriia</taxon>
        <taxon>Flavobacteriales</taxon>
        <taxon>Flavobacteriaceae</taxon>
        <taxon>Aequorivita</taxon>
    </lineage>
</organism>
<reference evidence="2 3" key="1">
    <citation type="submission" date="2021-01" db="EMBL/GenBank/DDBJ databases">
        <title>Aequorivita sp. strain KX20305, a bacterium isolated from the sediment collected at a cold seep field in South China Sea.</title>
        <authorList>
            <person name="Zhang H."/>
            <person name="Li C."/>
        </authorList>
    </citation>
    <scope>NUCLEOTIDE SEQUENCE [LARGE SCALE GENOMIC DNA]</scope>
    <source>
        <strain evidence="2 3">KX20305</strain>
    </source>
</reference>
<keyword evidence="1" id="KW-0812">Transmembrane</keyword>
<proteinExistence type="predicted"/>
<keyword evidence="1" id="KW-0472">Membrane</keyword>
<feature type="transmembrane region" description="Helical" evidence="1">
    <location>
        <begin position="89"/>
        <end position="107"/>
    </location>
</feature>
<accession>A0ABX7DST2</accession>
<dbReference type="Proteomes" id="UP000629420">
    <property type="component" value="Chromosome"/>
</dbReference>
<sequence length="165" mass="19279">MKKQLFPLALWLFFGFVLINAIDSVLRFIIKAYLYFGLWTELSFNFLKYSIPVLSTIIYGTITVLTIKYIKLRTVDFNIREIKFSKRKYILAVVISIFMDPITNKLSGGFGENIDKMNLDYELSEFLNLYGTTEASLGVIGWLTIIVLSIYFYRIYKKSELETKQ</sequence>
<keyword evidence="3" id="KW-1185">Reference proteome</keyword>
<evidence type="ECO:0000256" key="1">
    <source>
        <dbReference type="SAM" id="Phobius"/>
    </source>
</evidence>
<feature type="transmembrane region" description="Helical" evidence="1">
    <location>
        <begin position="127"/>
        <end position="153"/>
    </location>
</feature>
<dbReference type="EMBL" id="CP068439">
    <property type="protein sequence ID" value="QQX77058.1"/>
    <property type="molecule type" value="Genomic_DNA"/>
</dbReference>
<protein>
    <recommendedName>
        <fullName evidence="4">DUF2975 domain-containing protein</fullName>
    </recommendedName>
</protein>
<evidence type="ECO:0000313" key="3">
    <source>
        <dbReference type="Proteomes" id="UP000629420"/>
    </source>
</evidence>
<name>A0ABX7DST2_9FLAO</name>
<feature type="transmembrane region" description="Helical" evidence="1">
    <location>
        <begin position="51"/>
        <end position="69"/>
    </location>
</feature>
<evidence type="ECO:0008006" key="4">
    <source>
        <dbReference type="Google" id="ProtNLM"/>
    </source>
</evidence>
<evidence type="ECO:0000313" key="2">
    <source>
        <dbReference type="EMBL" id="QQX77058.1"/>
    </source>
</evidence>